<dbReference type="AlphaFoldDB" id="B6HNR5"/>
<reference evidence="2 3" key="1">
    <citation type="journal article" date="2008" name="Nat. Biotechnol.">
        <title>Genome sequencing and analysis of the filamentous fungus Penicillium chrysogenum.</title>
        <authorList>
            <person name="van den Berg M.A."/>
            <person name="Albang R."/>
            <person name="Albermann K."/>
            <person name="Badger J.H."/>
            <person name="Daran J.-M."/>
            <person name="Driessen A.J.M."/>
            <person name="Garcia-Estrada C."/>
            <person name="Fedorova N.D."/>
            <person name="Harris D.M."/>
            <person name="Heijne W.H.M."/>
            <person name="Joardar V.S."/>
            <person name="Kiel J.A.K.W."/>
            <person name="Kovalchuk A."/>
            <person name="Martin J.F."/>
            <person name="Nierman W.C."/>
            <person name="Nijland J.G."/>
            <person name="Pronk J.T."/>
            <person name="Roubos J.A."/>
            <person name="van der Klei I.J."/>
            <person name="van Peij N.N.M.E."/>
            <person name="Veenhuis M."/>
            <person name="von Doehren H."/>
            <person name="Wagner C."/>
            <person name="Wortman J.R."/>
            <person name="Bovenberg R.A.L."/>
        </authorList>
    </citation>
    <scope>NUCLEOTIDE SEQUENCE [LARGE SCALE GENOMIC DNA]</scope>
    <source>
        <strain evidence="3">ATCC 28089 / DSM 1075 / NRRL 1951 / Wisconsin 54-1255</strain>
    </source>
</reference>
<accession>B6HNR5</accession>
<dbReference type="VEuPathDB" id="FungiDB:PCH_Pc21g13900"/>
<proteinExistence type="predicted"/>
<keyword evidence="3" id="KW-1185">Reference proteome</keyword>
<dbReference type="HOGENOM" id="CLU_1696110_0_0_1"/>
<organism evidence="2 3">
    <name type="scientific">Penicillium rubens (strain ATCC 28089 / DSM 1075 / NRRL 1951 / Wisconsin 54-1255)</name>
    <name type="common">Penicillium chrysogenum</name>
    <dbReference type="NCBI Taxonomy" id="500485"/>
    <lineage>
        <taxon>Eukaryota</taxon>
        <taxon>Fungi</taxon>
        <taxon>Dikarya</taxon>
        <taxon>Ascomycota</taxon>
        <taxon>Pezizomycotina</taxon>
        <taxon>Eurotiomycetes</taxon>
        <taxon>Eurotiomycetidae</taxon>
        <taxon>Eurotiales</taxon>
        <taxon>Aspergillaceae</taxon>
        <taxon>Penicillium</taxon>
        <taxon>Penicillium chrysogenum species complex</taxon>
    </lineage>
</organism>
<protein>
    <submittedName>
        <fullName evidence="2">Uncharacterized protein</fullName>
    </submittedName>
</protein>
<dbReference type="EMBL" id="AM920436">
    <property type="protein sequence ID" value="CAP96287.1"/>
    <property type="molecule type" value="Genomic_DNA"/>
</dbReference>
<evidence type="ECO:0000313" key="3">
    <source>
        <dbReference type="Proteomes" id="UP000000724"/>
    </source>
</evidence>
<dbReference type="Proteomes" id="UP000000724">
    <property type="component" value="Contig Pc00c21"/>
</dbReference>
<sequence length="155" mass="17215">MAFETTVFENQALFEGASTTTIREHFQQWATAAIQEDYNVSPHVLRFFNIEAAPGGGDQSHLEYYDLEELEESEPKDFIDNACDPIEGCTVDAGLFGFSRMGENDVLCSVIEPGTEHYLLVSSSMGDSKELYISYDVGSNPSDRDTEYLADQADS</sequence>
<dbReference type="OrthoDB" id="4424523at2759"/>
<name>B6HNR5_PENRW</name>
<feature type="region of interest" description="Disordered" evidence="1">
    <location>
        <begin position="136"/>
        <end position="155"/>
    </location>
</feature>
<evidence type="ECO:0000313" key="2">
    <source>
        <dbReference type="EMBL" id="CAP96287.1"/>
    </source>
</evidence>
<evidence type="ECO:0000256" key="1">
    <source>
        <dbReference type="SAM" id="MobiDB-lite"/>
    </source>
</evidence>
<gene>
    <name evidence="2" type="ORF">Pc21g13900</name>
    <name evidence="2" type="ORF">PCH_Pc21g13900</name>
</gene>